<dbReference type="OrthoDB" id="1535081at2759"/>
<feature type="domain" description="O-methyltransferase C-terminal" evidence="5">
    <location>
        <begin position="187"/>
        <end position="361"/>
    </location>
</feature>
<evidence type="ECO:0000256" key="4">
    <source>
        <dbReference type="PIRSR" id="PIRSR005739-1"/>
    </source>
</evidence>
<evidence type="ECO:0000259" key="6">
    <source>
        <dbReference type="Pfam" id="PF08100"/>
    </source>
</evidence>
<dbReference type="SUPFAM" id="SSF46785">
    <property type="entry name" value="Winged helix' DNA-binding domain"/>
    <property type="match status" value="1"/>
</dbReference>
<keyword evidence="2" id="KW-0808">Transferase</keyword>
<keyword evidence="3" id="KW-0949">S-adenosyl-L-methionine</keyword>
<dbReference type="Gene3D" id="3.40.50.150">
    <property type="entry name" value="Vaccinia Virus protein VP39"/>
    <property type="match status" value="1"/>
</dbReference>
<dbReference type="PANTHER" id="PTHR43712:SF1">
    <property type="entry name" value="HYPOTHETICAL O-METHYLTRANSFERASE (EUROFUNG)-RELATED"/>
    <property type="match status" value="1"/>
</dbReference>
<dbReference type="GO" id="GO:0032259">
    <property type="term" value="P:methylation"/>
    <property type="evidence" value="ECO:0007669"/>
    <property type="project" value="UniProtKB-KW"/>
</dbReference>
<protein>
    <submittedName>
        <fullName evidence="7">Uncharacterized protein</fullName>
    </submittedName>
</protein>
<dbReference type="SUPFAM" id="SSF53335">
    <property type="entry name" value="S-adenosyl-L-methionine-dependent methyltransferases"/>
    <property type="match status" value="1"/>
</dbReference>
<name>A0A0D2CTH0_9EURO</name>
<evidence type="ECO:0000256" key="2">
    <source>
        <dbReference type="ARBA" id="ARBA00022679"/>
    </source>
</evidence>
<evidence type="ECO:0000256" key="3">
    <source>
        <dbReference type="ARBA" id="ARBA00022691"/>
    </source>
</evidence>
<evidence type="ECO:0000313" key="8">
    <source>
        <dbReference type="Proteomes" id="UP000054342"/>
    </source>
</evidence>
<keyword evidence="8" id="KW-1185">Reference proteome</keyword>
<dbReference type="GeneID" id="25330832"/>
<reference evidence="7 8" key="1">
    <citation type="submission" date="2015-01" db="EMBL/GenBank/DDBJ databases">
        <title>The Genome Sequence of Exophiala xenobiotica CBS118157.</title>
        <authorList>
            <consortium name="The Broad Institute Genomics Platform"/>
            <person name="Cuomo C."/>
            <person name="de Hoog S."/>
            <person name="Gorbushina A."/>
            <person name="Stielow B."/>
            <person name="Teixiera M."/>
            <person name="Abouelleil A."/>
            <person name="Chapman S.B."/>
            <person name="Priest M."/>
            <person name="Young S.K."/>
            <person name="Wortman J."/>
            <person name="Nusbaum C."/>
            <person name="Birren B."/>
        </authorList>
    </citation>
    <scope>NUCLEOTIDE SEQUENCE [LARGE SCALE GENOMIC DNA]</scope>
    <source>
        <strain evidence="7 8">CBS 118157</strain>
    </source>
</reference>
<dbReference type="RefSeq" id="XP_013313926.1">
    <property type="nucleotide sequence ID" value="XM_013458472.1"/>
</dbReference>
<dbReference type="InterPro" id="IPR012967">
    <property type="entry name" value="COMT_dimerisation"/>
</dbReference>
<dbReference type="InterPro" id="IPR029063">
    <property type="entry name" value="SAM-dependent_MTases_sf"/>
</dbReference>
<dbReference type="PROSITE" id="PS51683">
    <property type="entry name" value="SAM_OMT_II"/>
    <property type="match status" value="1"/>
</dbReference>
<feature type="active site" description="Proton acceptor" evidence="4">
    <location>
        <position position="292"/>
    </location>
</feature>
<evidence type="ECO:0000256" key="1">
    <source>
        <dbReference type="ARBA" id="ARBA00022603"/>
    </source>
</evidence>
<keyword evidence="1" id="KW-0489">Methyltransferase</keyword>
<dbReference type="Proteomes" id="UP000054342">
    <property type="component" value="Unassembled WGS sequence"/>
</dbReference>
<dbReference type="Gene3D" id="1.10.10.10">
    <property type="entry name" value="Winged helix-like DNA-binding domain superfamily/Winged helix DNA-binding domain"/>
    <property type="match status" value="1"/>
</dbReference>
<dbReference type="PIRSF" id="PIRSF005739">
    <property type="entry name" value="O-mtase"/>
    <property type="match status" value="1"/>
</dbReference>
<dbReference type="EMBL" id="KN847321">
    <property type="protein sequence ID" value="KIW53342.1"/>
    <property type="molecule type" value="Genomic_DNA"/>
</dbReference>
<dbReference type="GO" id="GO:0008171">
    <property type="term" value="F:O-methyltransferase activity"/>
    <property type="evidence" value="ECO:0007669"/>
    <property type="project" value="InterPro"/>
</dbReference>
<dbReference type="HOGENOM" id="CLU_005533_5_0_1"/>
<dbReference type="GO" id="GO:0046983">
    <property type="term" value="F:protein dimerization activity"/>
    <property type="evidence" value="ECO:0007669"/>
    <property type="project" value="InterPro"/>
</dbReference>
<dbReference type="InterPro" id="IPR001077">
    <property type="entry name" value="COMT_C"/>
</dbReference>
<dbReference type="InterPro" id="IPR016461">
    <property type="entry name" value="COMT-like"/>
</dbReference>
<sequence>MDSIISQIRSLAEAADEAGRHSILDALQLLQSQLETPMDVLMKLYNSHVQTAVIYVAVQLGLFKHLAADPSSTITVAQLADKTGASPQLLQRILRYLSSTAFISNPSPDHYQATQATQFVASPVADAGMIHAFDTCGPATNALPSFLADNNYSDITSNTHTPFQKGHNTDLSAFQWLAQHPKNFHALQVVMTALQSADWLNDLDVLDQAATKVVQGSEKKPFFVDVGGGHGHQCKQVLEKFPNLHGSLVLQDLAQAVDKLPPIDGVKVMAQNFFEKQAVQGAKFYYLRRIMHDWPDAECLTILSQLAEAMDGDSRILMDEVVLPDANVPWQAAMQDISMNIQFGGKERTRSEWHSLIEKSGLEVADVRTYNVSSCASVIVLEK</sequence>
<dbReference type="InterPro" id="IPR036388">
    <property type="entry name" value="WH-like_DNA-bd_sf"/>
</dbReference>
<organism evidence="7 8">
    <name type="scientific">Exophiala xenobiotica</name>
    <dbReference type="NCBI Taxonomy" id="348802"/>
    <lineage>
        <taxon>Eukaryota</taxon>
        <taxon>Fungi</taxon>
        <taxon>Dikarya</taxon>
        <taxon>Ascomycota</taxon>
        <taxon>Pezizomycotina</taxon>
        <taxon>Eurotiomycetes</taxon>
        <taxon>Chaetothyriomycetidae</taxon>
        <taxon>Chaetothyriales</taxon>
        <taxon>Herpotrichiellaceae</taxon>
        <taxon>Exophiala</taxon>
    </lineage>
</organism>
<dbReference type="Pfam" id="PF08100">
    <property type="entry name" value="Dimerisation"/>
    <property type="match status" value="1"/>
</dbReference>
<dbReference type="AlphaFoldDB" id="A0A0D2CTH0"/>
<evidence type="ECO:0000313" key="7">
    <source>
        <dbReference type="EMBL" id="KIW53342.1"/>
    </source>
</evidence>
<dbReference type="Pfam" id="PF00891">
    <property type="entry name" value="Methyltransf_2"/>
    <property type="match status" value="1"/>
</dbReference>
<dbReference type="InterPro" id="IPR036390">
    <property type="entry name" value="WH_DNA-bd_sf"/>
</dbReference>
<proteinExistence type="predicted"/>
<dbReference type="PANTHER" id="PTHR43712">
    <property type="entry name" value="PUTATIVE (AFU_ORTHOLOGUE AFUA_4G14580)-RELATED"/>
    <property type="match status" value="1"/>
</dbReference>
<accession>A0A0D2CTH0</accession>
<evidence type="ECO:0000259" key="5">
    <source>
        <dbReference type="Pfam" id="PF00891"/>
    </source>
</evidence>
<gene>
    <name evidence="7" type="ORF">PV05_08924</name>
</gene>
<feature type="domain" description="O-methyltransferase dimerisation" evidence="6">
    <location>
        <begin position="42"/>
        <end position="118"/>
    </location>
</feature>